<evidence type="ECO:0000313" key="2">
    <source>
        <dbReference type="Proteomes" id="UP000325315"/>
    </source>
</evidence>
<organism evidence="1 2">
    <name type="scientific">Gossypium australe</name>
    <dbReference type="NCBI Taxonomy" id="47621"/>
    <lineage>
        <taxon>Eukaryota</taxon>
        <taxon>Viridiplantae</taxon>
        <taxon>Streptophyta</taxon>
        <taxon>Embryophyta</taxon>
        <taxon>Tracheophyta</taxon>
        <taxon>Spermatophyta</taxon>
        <taxon>Magnoliopsida</taxon>
        <taxon>eudicotyledons</taxon>
        <taxon>Gunneridae</taxon>
        <taxon>Pentapetalae</taxon>
        <taxon>rosids</taxon>
        <taxon>malvids</taxon>
        <taxon>Malvales</taxon>
        <taxon>Malvaceae</taxon>
        <taxon>Malvoideae</taxon>
        <taxon>Gossypium</taxon>
    </lineage>
</organism>
<sequence length="95" mass="11032">MFDLSGSESRTSGSLWLLQSVMIPKWKWERVIMDFISGLPLTLRKKVDMECRYPLFLIETRDSPLDFRYNISSVGTWIVGTSNIDSRGHVTMLHH</sequence>
<comment type="caution">
    <text evidence="1">The sequence shown here is derived from an EMBL/GenBank/DDBJ whole genome shotgun (WGS) entry which is preliminary data.</text>
</comment>
<dbReference type="Proteomes" id="UP000325315">
    <property type="component" value="Unassembled WGS sequence"/>
</dbReference>
<evidence type="ECO:0000313" key="1">
    <source>
        <dbReference type="EMBL" id="KAA3461443.1"/>
    </source>
</evidence>
<gene>
    <name evidence="1" type="ORF">EPI10_028014</name>
</gene>
<name>A0A5B6UVM6_9ROSI</name>
<proteinExistence type="predicted"/>
<keyword evidence="2" id="KW-1185">Reference proteome</keyword>
<accession>A0A5B6UVM6</accession>
<dbReference type="EMBL" id="SMMG02000009">
    <property type="protein sequence ID" value="KAA3461443.1"/>
    <property type="molecule type" value="Genomic_DNA"/>
</dbReference>
<reference evidence="2" key="1">
    <citation type="journal article" date="2019" name="Plant Biotechnol. J.">
        <title>Genome sequencing of the Australian wild diploid species Gossypium australe highlights disease resistance and delayed gland morphogenesis.</title>
        <authorList>
            <person name="Cai Y."/>
            <person name="Cai X."/>
            <person name="Wang Q."/>
            <person name="Wang P."/>
            <person name="Zhang Y."/>
            <person name="Cai C."/>
            <person name="Xu Y."/>
            <person name="Wang K."/>
            <person name="Zhou Z."/>
            <person name="Wang C."/>
            <person name="Geng S."/>
            <person name="Li B."/>
            <person name="Dong Q."/>
            <person name="Hou Y."/>
            <person name="Wang H."/>
            <person name="Ai P."/>
            <person name="Liu Z."/>
            <person name="Yi F."/>
            <person name="Sun M."/>
            <person name="An G."/>
            <person name="Cheng J."/>
            <person name="Zhang Y."/>
            <person name="Shi Q."/>
            <person name="Xie Y."/>
            <person name="Shi X."/>
            <person name="Chang Y."/>
            <person name="Huang F."/>
            <person name="Chen Y."/>
            <person name="Hong S."/>
            <person name="Mi L."/>
            <person name="Sun Q."/>
            <person name="Zhang L."/>
            <person name="Zhou B."/>
            <person name="Peng R."/>
            <person name="Zhang X."/>
            <person name="Liu F."/>
        </authorList>
    </citation>
    <scope>NUCLEOTIDE SEQUENCE [LARGE SCALE GENOMIC DNA]</scope>
    <source>
        <strain evidence="2">cv. PA1801</strain>
    </source>
</reference>
<dbReference type="AlphaFoldDB" id="A0A5B6UVM6"/>
<dbReference type="OrthoDB" id="10058156at2759"/>
<protein>
    <submittedName>
        <fullName evidence="1">Integrase</fullName>
    </submittedName>
</protein>